<dbReference type="InterPro" id="IPR015919">
    <property type="entry name" value="Cadherin-like_sf"/>
</dbReference>
<feature type="compositionally biased region" description="Pro residues" evidence="14">
    <location>
        <begin position="599"/>
        <end position="609"/>
    </location>
</feature>
<comment type="function">
    <text evidence="9">Transmembrane protein that plays important roles in connecting the extracellular matrix to the cytoskeleton. Acts as a cell adhesion receptor in both muscle and non-muscle tissues. Receptor for both DMD and UTRN and, through these interactions, scaffolds axin to the cytoskeleton. Also functions in cell adhesion-mediated signaling and implicated in cell polarity.</text>
</comment>
<dbReference type="SUPFAM" id="SSF49313">
    <property type="entry name" value="Cadherin-like"/>
    <property type="match status" value="1"/>
</dbReference>
<keyword evidence="4" id="KW-0597">Phosphoprotein</keyword>
<dbReference type="InterPro" id="IPR030398">
    <property type="entry name" value="SEA_DG_dom"/>
</dbReference>
<keyword evidence="15" id="KW-1133">Transmembrane helix</keyword>
<reference evidence="18" key="1">
    <citation type="submission" date="2025-08" db="UniProtKB">
        <authorList>
            <consortium name="RefSeq"/>
        </authorList>
    </citation>
    <scope>IDENTIFICATION</scope>
</reference>
<dbReference type="InterPro" id="IPR006644">
    <property type="entry name" value="Cadg"/>
</dbReference>
<keyword evidence="7" id="KW-0628">Postsynaptic cell membrane</keyword>
<gene>
    <name evidence="18" type="primary">LOC106816528</name>
</gene>
<name>A0ABM1EWS0_PRICU</name>
<dbReference type="Pfam" id="PF05454">
    <property type="entry name" value="DAG1"/>
    <property type="match status" value="1"/>
</dbReference>
<evidence type="ECO:0000256" key="3">
    <source>
        <dbReference type="ARBA" id="ARBA00004642"/>
    </source>
</evidence>
<feature type="transmembrane region" description="Helical" evidence="15">
    <location>
        <begin position="526"/>
        <end position="552"/>
    </location>
</feature>
<feature type="compositionally biased region" description="Basic and acidic residues" evidence="14">
    <location>
        <begin position="624"/>
        <end position="634"/>
    </location>
</feature>
<evidence type="ECO:0000256" key="10">
    <source>
        <dbReference type="ARBA" id="ARBA00026224"/>
    </source>
</evidence>
<keyword evidence="5" id="KW-0770">Synapse</keyword>
<evidence type="ECO:0000256" key="13">
    <source>
        <dbReference type="ARBA" id="ARBA00034100"/>
    </source>
</evidence>
<keyword evidence="15" id="KW-0472">Membrane</keyword>
<feature type="compositionally biased region" description="Basic residues" evidence="14">
    <location>
        <begin position="657"/>
        <end position="668"/>
    </location>
</feature>
<feature type="compositionally biased region" description="Low complexity" evidence="14">
    <location>
        <begin position="494"/>
        <end position="516"/>
    </location>
</feature>
<dbReference type="Gene3D" id="2.60.40.10">
    <property type="entry name" value="Immunoglobulins"/>
    <property type="match status" value="1"/>
</dbReference>
<dbReference type="Proteomes" id="UP000695022">
    <property type="component" value="Unplaced"/>
</dbReference>
<dbReference type="PANTHER" id="PTHR21559:SF21">
    <property type="entry name" value="DYSTROGLYCAN 1"/>
    <property type="match status" value="1"/>
</dbReference>
<evidence type="ECO:0000313" key="17">
    <source>
        <dbReference type="Proteomes" id="UP000695022"/>
    </source>
</evidence>
<feature type="region of interest" description="Disordered" evidence="14">
    <location>
        <begin position="573"/>
        <end position="678"/>
    </location>
</feature>
<dbReference type="InterPro" id="IPR013783">
    <property type="entry name" value="Ig-like_fold"/>
</dbReference>
<evidence type="ECO:0000256" key="4">
    <source>
        <dbReference type="ARBA" id="ARBA00022553"/>
    </source>
</evidence>
<evidence type="ECO:0000256" key="14">
    <source>
        <dbReference type="SAM" id="MobiDB-lite"/>
    </source>
</evidence>
<dbReference type="GeneID" id="106816528"/>
<evidence type="ECO:0000256" key="6">
    <source>
        <dbReference type="ARBA" id="ARBA00023242"/>
    </source>
</evidence>
<evidence type="ECO:0000256" key="12">
    <source>
        <dbReference type="ARBA" id="ARBA00031034"/>
    </source>
</evidence>
<feature type="domain" description="Peptidase S72" evidence="16">
    <location>
        <begin position="360"/>
        <end position="475"/>
    </location>
</feature>
<feature type="compositionally biased region" description="Polar residues" evidence="14">
    <location>
        <begin position="77"/>
        <end position="95"/>
    </location>
</feature>
<dbReference type="InterPro" id="IPR008465">
    <property type="entry name" value="DAG1_C"/>
</dbReference>
<dbReference type="PANTHER" id="PTHR21559">
    <property type="entry name" value="DYSTROGLYCAN-RELATED"/>
    <property type="match status" value="1"/>
</dbReference>
<evidence type="ECO:0000256" key="8">
    <source>
        <dbReference type="ARBA" id="ARBA00023567"/>
    </source>
</evidence>
<evidence type="ECO:0000256" key="7">
    <source>
        <dbReference type="ARBA" id="ARBA00023257"/>
    </source>
</evidence>
<feature type="region of interest" description="Disordered" evidence="14">
    <location>
        <begin position="67"/>
        <end position="108"/>
    </location>
</feature>
<sequence length="678" mass="71527">MDHSDDYHTAGGSAPGSEVKYSATPFLATGDLYSSRTSEYADVATVAVGGSTVTLGVSTVAQELSAASTVAPPPPETSSISATWAPSPDMTTAGSATWAPSPETTSAGSATWVQLHSSMYDSDDYHTAGGSAPGSEVKYSATPFLATGDLYSPRTSEYADVSTVAVGGSTVASEVLGFESRSDGPQEGASVVFEHARASASAAMATVDVTATVVIAPTSVFPTMEATTTPTTTTPELPSGKKPVPTKPGLNLKPSIKQPLDEITVTAGQLLRLKVPGRTFEDFEDGPTHKLRLELLDSTKKFLPKTKWLQFNQRKQEIYGLPLDDDVGSAEYFLAAYDSGGKVEYDGVKIIVEKRNASAPPNHEFAVRMAVLGADDDYAAFRNNVTLQLLFLDKLAKAFGDPNPGKIQVGSVSKGSVVVAWSNASLPTNTCSEDEISALASRLRSGDGDIPNSQFRDAMSPEFDVESVPPPAKVGACRGNTTEAPPTVPPPVAIPGGEEVAPADAEPTAAPETPVTGRTERRRDDVLLTTVLPAVVIGAMLLLAAIVACLLYRRRRKGKMSDEDEETINKGIPVIFKDELGDTEERAKQPSVMRDEKPPLPQQQPPPEYPRSASTSAASTPASDTKRASPDTIERAPPGDAESPPYNPPPPVAAANNHKKQGPKHTPTHRMPPPYVPP</sequence>
<evidence type="ECO:0000256" key="15">
    <source>
        <dbReference type="SAM" id="Phobius"/>
    </source>
</evidence>
<comment type="function">
    <text evidence="8">The dystroglycan complex is involved in a number of processes including laminin and basement membrane assembly, sarcolemmal stability, cell survival, peripheral nerve myelination, nodal structure, cell migration, and epithelial polarization.</text>
</comment>
<organism evidence="17 18">
    <name type="scientific">Priapulus caudatus</name>
    <name type="common">Priapulid worm</name>
    <dbReference type="NCBI Taxonomy" id="37621"/>
    <lineage>
        <taxon>Eukaryota</taxon>
        <taxon>Metazoa</taxon>
        <taxon>Ecdysozoa</taxon>
        <taxon>Scalidophora</taxon>
        <taxon>Priapulida</taxon>
        <taxon>Priapulimorpha</taxon>
        <taxon>Priapulimorphida</taxon>
        <taxon>Priapulidae</taxon>
        <taxon>Priapulus</taxon>
    </lineage>
</organism>
<dbReference type="RefSeq" id="XP_014676641.1">
    <property type="nucleotide sequence ID" value="XM_014821155.1"/>
</dbReference>
<feature type="compositionally biased region" description="Basic and acidic residues" evidence="14">
    <location>
        <begin position="576"/>
        <end position="598"/>
    </location>
</feature>
<comment type="subcellular location">
    <subcellularLocation>
        <location evidence="1">Cell membrane</location>
        <location evidence="1">Sarcolemma</location>
    </subcellularLocation>
    <subcellularLocation>
        <location evidence="3">Nucleus</location>
        <location evidence="3">Nucleoplasm</location>
    </subcellularLocation>
    <subcellularLocation>
        <location evidence="13">Postsynaptic cell membrane</location>
    </subcellularLocation>
    <subcellularLocation>
        <location evidence="2">Secreted</location>
        <location evidence="2">Extracellular space</location>
    </subcellularLocation>
</comment>
<feature type="region of interest" description="Disordered" evidence="14">
    <location>
        <begin position="1"/>
        <end position="21"/>
    </location>
</feature>
<evidence type="ECO:0000256" key="1">
    <source>
        <dbReference type="ARBA" id="ARBA00004135"/>
    </source>
</evidence>
<keyword evidence="6" id="KW-0539">Nucleus</keyword>
<keyword evidence="15" id="KW-0812">Transmembrane</keyword>
<evidence type="ECO:0000259" key="16">
    <source>
        <dbReference type="PROSITE" id="PS51699"/>
    </source>
</evidence>
<dbReference type="SMART" id="SM00736">
    <property type="entry name" value="CADG"/>
    <property type="match status" value="1"/>
</dbReference>
<feature type="compositionally biased region" description="Low complexity" evidence="14">
    <location>
        <begin position="612"/>
        <end position="623"/>
    </location>
</feature>
<evidence type="ECO:0000313" key="18">
    <source>
        <dbReference type="RefSeq" id="XP_014676641.1"/>
    </source>
</evidence>
<protein>
    <recommendedName>
        <fullName evidence="10">Dystroglycan 1</fullName>
    </recommendedName>
    <alternativeName>
        <fullName evidence="12">Dystroglycan</fullName>
    </alternativeName>
    <alternativeName>
        <fullName evidence="11">Dystrophin-associated glycoprotein 1</fullName>
    </alternativeName>
</protein>
<evidence type="ECO:0000256" key="11">
    <source>
        <dbReference type="ARBA" id="ARBA00030092"/>
    </source>
</evidence>
<keyword evidence="17" id="KW-1185">Reference proteome</keyword>
<evidence type="ECO:0000256" key="5">
    <source>
        <dbReference type="ARBA" id="ARBA00023018"/>
    </source>
</evidence>
<dbReference type="PROSITE" id="PS51699">
    <property type="entry name" value="SEA_DG"/>
    <property type="match status" value="1"/>
</dbReference>
<evidence type="ECO:0000256" key="9">
    <source>
        <dbReference type="ARBA" id="ARBA00024991"/>
    </source>
</evidence>
<proteinExistence type="predicted"/>
<accession>A0ABM1EWS0</accession>
<evidence type="ECO:0000256" key="2">
    <source>
        <dbReference type="ARBA" id="ARBA00004239"/>
    </source>
</evidence>
<feature type="region of interest" description="Disordered" evidence="14">
    <location>
        <begin position="225"/>
        <end position="255"/>
    </location>
</feature>
<feature type="region of interest" description="Disordered" evidence="14">
    <location>
        <begin position="480"/>
        <end position="521"/>
    </location>
</feature>